<protein>
    <recommendedName>
        <fullName evidence="3">MORN repeat variant</fullName>
    </recommendedName>
</protein>
<dbReference type="Proteomes" id="UP001161388">
    <property type="component" value="Unassembled WGS sequence"/>
</dbReference>
<comment type="caution">
    <text evidence="1">The sequence shown here is derived from an EMBL/GenBank/DDBJ whole genome shotgun (WGS) entry which is preliminary data.</text>
</comment>
<name>A0ABQ5VJ20_9RHOB</name>
<evidence type="ECO:0008006" key="3">
    <source>
        <dbReference type="Google" id="ProtNLM"/>
    </source>
</evidence>
<dbReference type="EMBL" id="BSNL01000001">
    <property type="protein sequence ID" value="GLQ27115.1"/>
    <property type="molecule type" value="Genomic_DNA"/>
</dbReference>
<evidence type="ECO:0000313" key="1">
    <source>
        <dbReference type="EMBL" id="GLQ27115.1"/>
    </source>
</evidence>
<evidence type="ECO:0000313" key="2">
    <source>
        <dbReference type="Proteomes" id="UP001161388"/>
    </source>
</evidence>
<proteinExistence type="predicted"/>
<gene>
    <name evidence="1" type="ORF">GCM10007927_19180</name>
</gene>
<accession>A0ABQ5VJ20</accession>
<reference evidence="1" key="2">
    <citation type="submission" date="2023-01" db="EMBL/GenBank/DDBJ databases">
        <title>Draft genome sequence of Sulfitobacter pacificus strain NBRC 109915.</title>
        <authorList>
            <person name="Sun Q."/>
            <person name="Mori K."/>
        </authorList>
    </citation>
    <scope>NUCLEOTIDE SEQUENCE</scope>
    <source>
        <strain evidence="1">NBRC 109915</strain>
    </source>
</reference>
<reference evidence="1" key="1">
    <citation type="journal article" date="2014" name="Int. J. Syst. Evol. Microbiol.">
        <title>Complete genome of a new Firmicutes species belonging to the dominant human colonic microbiota ('Ruminococcus bicirculans') reveals two chromosomes and a selective capacity to utilize plant glucans.</title>
        <authorList>
            <consortium name="NISC Comparative Sequencing Program"/>
            <person name="Wegmann U."/>
            <person name="Louis P."/>
            <person name="Goesmann A."/>
            <person name="Henrissat B."/>
            <person name="Duncan S.H."/>
            <person name="Flint H.J."/>
        </authorList>
    </citation>
    <scope>NUCLEOTIDE SEQUENCE</scope>
    <source>
        <strain evidence="1">NBRC 109915</strain>
    </source>
</reference>
<organism evidence="1 2">
    <name type="scientific">Sulfitobacter pacificus</name>
    <dbReference type="NCBI Taxonomy" id="1499314"/>
    <lineage>
        <taxon>Bacteria</taxon>
        <taxon>Pseudomonadati</taxon>
        <taxon>Pseudomonadota</taxon>
        <taxon>Alphaproteobacteria</taxon>
        <taxon>Rhodobacterales</taxon>
        <taxon>Roseobacteraceae</taxon>
        <taxon>Sulfitobacter</taxon>
    </lineage>
</organism>
<sequence length="110" mass="12469">MSAEEFDAYTKGKTLFYGNSGQAYGAEIYHENRRVEWSFLDGECKSGAWYESNGLICFTYENNPTPQCWSFIKGPNGLIARFENRPDTTELYEAKEGDQEMLCLGPKVGV</sequence>
<keyword evidence="2" id="KW-1185">Reference proteome</keyword>